<comment type="similarity">
    <text evidence="1">Belongs to the HIBADH-related family.</text>
</comment>
<dbReference type="PIRSF" id="PIRSF000103">
    <property type="entry name" value="HIBADH"/>
    <property type="match status" value="1"/>
</dbReference>
<evidence type="ECO:0000259" key="4">
    <source>
        <dbReference type="Pfam" id="PF03446"/>
    </source>
</evidence>
<dbReference type="RefSeq" id="WP_275563290.1">
    <property type="nucleotide sequence ID" value="NZ_BAAAOF010000008.1"/>
</dbReference>
<keyword evidence="7" id="KW-1185">Reference proteome</keyword>
<dbReference type="Pfam" id="PF14833">
    <property type="entry name" value="NAD_binding_11"/>
    <property type="match status" value="1"/>
</dbReference>
<dbReference type="Pfam" id="PF03446">
    <property type="entry name" value="NAD_binding_2"/>
    <property type="match status" value="1"/>
</dbReference>
<feature type="domain" description="6-phosphogluconate dehydrogenase NADP-binding" evidence="4">
    <location>
        <begin position="9"/>
        <end position="170"/>
    </location>
</feature>
<dbReference type="SUPFAM" id="SSF48179">
    <property type="entry name" value="6-phosphogluconate dehydrogenase C-terminal domain-like"/>
    <property type="match status" value="1"/>
</dbReference>
<gene>
    <name evidence="6" type="ORF">GCM10009775_32180</name>
</gene>
<evidence type="ECO:0000313" key="7">
    <source>
        <dbReference type="Proteomes" id="UP001501343"/>
    </source>
</evidence>
<evidence type="ECO:0000256" key="1">
    <source>
        <dbReference type="ARBA" id="ARBA00009080"/>
    </source>
</evidence>
<dbReference type="Gene3D" id="1.10.1040.10">
    <property type="entry name" value="N-(1-d-carboxylethyl)-l-norvaline Dehydrogenase, domain 2"/>
    <property type="match status" value="1"/>
</dbReference>
<dbReference type="PANTHER" id="PTHR43060:SF15">
    <property type="entry name" value="3-HYDROXYISOBUTYRATE DEHYDROGENASE-LIKE 1, MITOCHONDRIAL-RELATED"/>
    <property type="match status" value="1"/>
</dbReference>
<name>A0ABP5B971_9MICO</name>
<evidence type="ECO:0000259" key="5">
    <source>
        <dbReference type="Pfam" id="PF14833"/>
    </source>
</evidence>
<dbReference type="PANTHER" id="PTHR43060">
    <property type="entry name" value="3-HYDROXYISOBUTYRATE DEHYDROGENASE-LIKE 1, MITOCHONDRIAL-RELATED"/>
    <property type="match status" value="1"/>
</dbReference>
<dbReference type="InterPro" id="IPR015815">
    <property type="entry name" value="HIBADH-related"/>
</dbReference>
<feature type="domain" description="3-hydroxyisobutyrate dehydrogenase-like NAD-binding" evidence="5">
    <location>
        <begin position="173"/>
        <end position="292"/>
    </location>
</feature>
<keyword evidence="2" id="KW-0560">Oxidoreductase</keyword>
<dbReference type="Gene3D" id="3.40.50.720">
    <property type="entry name" value="NAD(P)-binding Rossmann-like Domain"/>
    <property type="match status" value="1"/>
</dbReference>
<dbReference type="InterPro" id="IPR006115">
    <property type="entry name" value="6PGDH_NADP-bd"/>
</dbReference>
<keyword evidence="3" id="KW-0520">NAD</keyword>
<accession>A0ABP5B971</accession>
<dbReference type="Proteomes" id="UP001501343">
    <property type="component" value="Unassembled WGS sequence"/>
</dbReference>
<proteinExistence type="inferred from homology"/>
<protein>
    <submittedName>
        <fullName evidence="6">2-hydroxy-3-oxopropionate reductase</fullName>
    </submittedName>
</protein>
<evidence type="ECO:0000256" key="2">
    <source>
        <dbReference type="ARBA" id="ARBA00023002"/>
    </source>
</evidence>
<sequence>MSSVVAEPVSICGLGPMGGPIAGRLLDAGSHLTVWNRTPSRTDPFVARGASFALTPSDAALPIVLTVLPDLPQVEGILAGDDGLLAGWAARGVSHPVLVVHGTTSPVDTAAFARTMEREHGVSVVDAPLSGGTIGAAAGTLSIMVGGDPMIARHAEPIFRLYGRVIRYFGPAGSGALAKACNQIVVASTVAAISEALSLAARAGLEKSTVIEILEGGLAASEVLRQKKSKWLSADYTEGGSAANQLKDLRFVEEAARELSIDLPVSTAVMSLFAEMVAAGEGELDHTGVIRVVERRAELNDE</sequence>
<comment type="caution">
    <text evidence="6">The sequence shown here is derived from an EMBL/GenBank/DDBJ whole genome shotgun (WGS) entry which is preliminary data.</text>
</comment>
<organism evidence="6 7">
    <name type="scientific">Microbacterium aoyamense</name>
    <dbReference type="NCBI Taxonomy" id="344166"/>
    <lineage>
        <taxon>Bacteria</taxon>
        <taxon>Bacillati</taxon>
        <taxon>Actinomycetota</taxon>
        <taxon>Actinomycetes</taxon>
        <taxon>Micrococcales</taxon>
        <taxon>Microbacteriaceae</taxon>
        <taxon>Microbacterium</taxon>
    </lineage>
</organism>
<evidence type="ECO:0000313" key="6">
    <source>
        <dbReference type="EMBL" id="GAA1937693.1"/>
    </source>
</evidence>
<dbReference type="InterPro" id="IPR036291">
    <property type="entry name" value="NAD(P)-bd_dom_sf"/>
</dbReference>
<dbReference type="SUPFAM" id="SSF51735">
    <property type="entry name" value="NAD(P)-binding Rossmann-fold domains"/>
    <property type="match status" value="1"/>
</dbReference>
<dbReference type="InterPro" id="IPR008927">
    <property type="entry name" value="6-PGluconate_DH-like_C_sf"/>
</dbReference>
<dbReference type="EMBL" id="BAAAOF010000008">
    <property type="protein sequence ID" value="GAA1937693.1"/>
    <property type="molecule type" value="Genomic_DNA"/>
</dbReference>
<evidence type="ECO:0000256" key="3">
    <source>
        <dbReference type="ARBA" id="ARBA00023027"/>
    </source>
</evidence>
<dbReference type="InterPro" id="IPR029154">
    <property type="entry name" value="HIBADH-like_NADP-bd"/>
</dbReference>
<reference evidence="7" key="1">
    <citation type="journal article" date="2019" name="Int. J. Syst. Evol. Microbiol.">
        <title>The Global Catalogue of Microorganisms (GCM) 10K type strain sequencing project: providing services to taxonomists for standard genome sequencing and annotation.</title>
        <authorList>
            <consortium name="The Broad Institute Genomics Platform"/>
            <consortium name="The Broad Institute Genome Sequencing Center for Infectious Disease"/>
            <person name="Wu L."/>
            <person name="Ma J."/>
        </authorList>
    </citation>
    <scope>NUCLEOTIDE SEQUENCE [LARGE SCALE GENOMIC DNA]</scope>
    <source>
        <strain evidence="7">JCM 14900</strain>
    </source>
</reference>
<dbReference type="InterPro" id="IPR013328">
    <property type="entry name" value="6PGD_dom2"/>
</dbReference>